<dbReference type="RefSeq" id="WP_057764157.1">
    <property type="nucleotide sequence ID" value="NZ_AZDG01000002.1"/>
</dbReference>
<sequence>MSKHVFKELKFYFRNDDTWTVSHSEMSDVWLSRVTTSYGRIAGGRMQEIHPCKRFRIEILPDADYIKDADVSTAAMADGMFNRIMKYQDIEKCDLVFEDDEDKDPLQIYFPFKKKDADGLDNIYQSSAISKKNGNLYLTIDPAHTVFDLYKNEL</sequence>
<protein>
    <submittedName>
        <fullName evidence="1">Uncharacterized protein</fullName>
    </submittedName>
</protein>
<evidence type="ECO:0000313" key="2">
    <source>
        <dbReference type="Proteomes" id="UP000050929"/>
    </source>
</evidence>
<comment type="caution">
    <text evidence="1">The sequence shown here is derived from an EMBL/GenBank/DDBJ whole genome shotgun (WGS) entry which is preliminary data.</text>
</comment>
<dbReference type="Proteomes" id="UP000050929">
    <property type="component" value="Unassembled WGS sequence"/>
</dbReference>
<dbReference type="EMBL" id="AZDG01000002">
    <property type="protein sequence ID" value="KRK65503.1"/>
    <property type="molecule type" value="Genomic_DNA"/>
</dbReference>
<dbReference type="AlphaFoldDB" id="A0A0R1J2W0"/>
<keyword evidence="2" id="KW-1185">Reference proteome</keyword>
<organism evidence="1 2">
    <name type="scientific">Companilactobacillus tucceti DSM 20183</name>
    <dbReference type="NCBI Taxonomy" id="1423811"/>
    <lineage>
        <taxon>Bacteria</taxon>
        <taxon>Bacillati</taxon>
        <taxon>Bacillota</taxon>
        <taxon>Bacilli</taxon>
        <taxon>Lactobacillales</taxon>
        <taxon>Lactobacillaceae</taxon>
        <taxon>Companilactobacillus</taxon>
    </lineage>
</organism>
<proteinExistence type="predicted"/>
<accession>A0A0R1J2W0</accession>
<name>A0A0R1J2W0_9LACO</name>
<reference evidence="1 2" key="1">
    <citation type="journal article" date="2015" name="Genome Announc.">
        <title>Expanding the biotechnology potential of lactobacilli through comparative genomics of 213 strains and associated genera.</title>
        <authorList>
            <person name="Sun Z."/>
            <person name="Harris H.M."/>
            <person name="McCann A."/>
            <person name="Guo C."/>
            <person name="Argimon S."/>
            <person name="Zhang W."/>
            <person name="Yang X."/>
            <person name="Jeffery I.B."/>
            <person name="Cooney J.C."/>
            <person name="Kagawa T.F."/>
            <person name="Liu W."/>
            <person name="Song Y."/>
            <person name="Salvetti E."/>
            <person name="Wrobel A."/>
            <person name="Rasinkangas P."/>
            <person name="Parkhill J."/>
            <person name="Rea M.C."/>
            <person name="O'Sullivan O."/>
            <person name="Ritari J."/>
            <person name="Douillard F.P."/>
            <person name="Paul Ross R."/>
            <person name="Yang R."/>
            <person name="Briner A.E."/>
            <person name="Felis G.E."/>
            <person name="de Vos W.M."/>
            <person name="Barrangou R."/>
            <person name="Klaenhammer T.R."/>
            <person name="Caufield P.W."/>
            <person name="Cui Y."/>
            <person name="Zhang H."/>
            <person name="O'Toole P.W."/>
        </authorList>
    </citation>
    <scope>NUCLEOTIDE SEQUENCE [LARGE SCALE GENOMIC DNA]</scope>
    <source>
        <strain evidence="1 2">DSM 20183</strain>
    </source>
</reference>
<evidence type="ECO:0000313" key="1">
    <source>
        <dbReference type="EMBL" id="KRK65503.1"/>
    </source>
</evidence>
<gene>
    <name evidence="1" type="ORF">FC72_GL000973</name>
</gene>
<dbReference type="PATRIC" id="fig|1423811.3.peg.985"/>
<dbReference type="STRING" id="1423811.FC72_GL000973"/>
<dbReference type="OrthoDB" id="2301034at2"/>